<dbReference type="EMBL" id="JBEPLJ010000001">
    <property type="protein sequence ID" value="MET3584058.1"/>
    <property type="molecule type" value="Genomic_DNA"/>
</dbReference>
<proteinExistence type="predicted"/>
<dbReference type="Gene3D" id="3.60.21.10">
    <property type="match status" value="1"/>
</dbReference>
<dbReference type="InterPro" id="IPR029052">
    <property type="entry name" value="Metallo-depent_PP-like"/>
</dbReference>
<gene>
    <name evidence="2" type="ORF">ABID21_000150</name>
</gene>
<dbReference type="SUPFAM" id="SSF56300">
    <property type="entry name" value="Metallo-dependent phosphatases"/>
    <property type="match status" value="1"/>
</dbReference>
<protein>
    <submittedName>
        <fullName evidence="2">3',5'-cyclic AMP phosphodiesterase CpdA</fullName>
    </submittedName>
</protein>
<keyword evidence="3" id="KW-1185">Reference proteome</keyword>
<evidence type="ECO:0000259" key="1">
    <source>
        <dbReference type="Pfam" id="PF00149"/>
    </source>
</evidence>
<dbReference type="PANTHER" id="PTHR16509:SF8">
    <property type="entry name" value="MANGANESE-DEPENDENT ADP-RIBOSE_CDP-ALCOHOL DIPHOSPHATASE"/>
    <property type="match status" value="1"/>
</dbReference>
<name>A0ABV2H0K3_9HYPH</name>
<dbReference type="Proteomes" id="UP001549031">
    <property type="component" value="Unassembled WGS sequence"/>
</dbReference>
<evidence type="ECO:0000313" key="3">
    <source>
        <dbReference type="Proteomes" id="UP001549031"/>
    </source>
</evidence>
<dbReference type="Pfam" id="PF00149">
    <property type="entry name" value="Metallophos"/>
    <property type="match status" value="1"/>
</dbReference>
<comment type="caution">
    <text evidence="2">The sequence shown here is derived from an EMBL/GenBank/DDBJ whole genome shotgun (WGS) entry which is preliminary data.</text>
</comment>
<feature type="domain" description="Calcineurin-like phosphoesterase" evidence="1">
    <location>
        <begin position="8"/>
        <end position="229"/>
    </location>
</feature>
<evidence type="ECO:0000313" key="2">
    <source>
        <dbReference type="EMBL" id="MET3584058.1"/>
    </source>
</evidence>
<sequence>MPHEIPLIRFGVIADPQYAPLPPNLGLNRYFANSLAKLDEAVAAFNAEELSFVVTLGDLVDRGFENFDAVLARYAPLRHDSIFLPGNHDFIVAPEQLPDVRAKLSMPAPYHHFSRNGLRFVVIDGNEESLFYTAKDDPRRERAVARLAALEAASAMNAQTWNGGISREQLAWLSNVLADAAAAGEKVVVMGHYPLYPENSHNLWEWQELVGLFERSGNVLVYLSGHNHVGNLGRHGSTWYVNFKGMVDTESENTFAVVAIHEDRLEITGFGREESRTLPF</sequence>
<dbReference type="RefSeq" id="WP_247242102.1">
    <property type="nucleotide sequence ID" value="NZ_JALJRA010000001.1"/>
</dbReference>
<organism evidence="2 3">
    <name type="scientific">Pseudorhizobium tarimense</name>
    <dbReference type="NCBI Taxonomy" id="1079109"/>
    <lineage>
        <taxon>Bacteria</taxon>
        <taxon>Pseudomonadati</taxon>
        <taxon>Pseudomonadota</taxon>
        <taxon>Alphaproteobacteria</taxon>
        <taxon>Hyphomicrobiales</taxon>
        <taxon>Rhizobiaceae</taxon>
        <taxon>Rhizobium/Agrobacterium group</taxon>
        <taxon>Pseudorhizobium</taxon>
    </lineage>
</organism>
<reference evidence="2 3" key="1">
    <citation type="submission" date="2024-06" db="EMBL/GenBank/DDBJ databases">
        <title>Genomic Encyclopedia of Type Strains, Phase IV (KMG-IV): sequencing the most valuable type-strain genomes for metagenomic binning, comparative biology and taxonomic classification.</title>
        <authorList>
            <person name="Goeker M."/>
        </authorList>
    </citation>
    <scope>NUCLEOTIDE SEQUENCE [LARGE SCALE GENOMIC DNA]</scope>
    <source>
        <strain evidence="2 3">DSM 105042</strain>
    </source>
</reference>
<accession>A0ABV2H0K3</accession>
<dbReference type="PANTHER" id="PTHR16509">
    <property type="match status" value="1"/>
</dbReference>
<dbReference type="InterPro" id="IPR004843">
    <property type="entry name" value="Calcineurin-like_PHP"/>
</dbReference>